<keyword evidence="1" id="KW-0430">Lectin</keyword>
<gene>
    <name evidence="5" type="ORF">OEZ85_003583</name>
</gene>
<protein>
    <recommendedName>
        <fullName evidence="4">Legume lectin domain-containing protein</fullName>
    </recommendedName>
</protein>
<evidence type="ECO:0000256" key="1">
    <source>
        <dbReference type="ARBA" id="ARBA00022734"/>
    </source>
</evidence>
<feature type="domain" description="Legume lectin" evidence="4">
    <location>
        <begin position="126"/>
        <end position="234"/>
    </location>
</feature>
<feature type="region of interest" description="Disordered" evidence="2">
    <location>
        <begin position="24"/>
        <end position="46"/>
    </location>
</feature>
<dbReference type="EMBL" id="CP126217">
    <property type="protein sequence ID" value="WIA18911.1"/>
    <property type="molecule type" value="Genomic_DNA"/>
</dbReference>
<evidence type="ECO:0000256" key="2">
    <source>
        <dbReference type="SAM" id="MobiDB-lite"/>
    </source>
</evidence>
<name>A0ABY8UBQ9_TETOB</name>
<dbReference type="Proteomes" id="UP001244341">
    <property type="component" value="Chromosome 10b"/>
</dbReference>
<dbReference type="InterPro" id="IPR013320">
    <property type="entry name" value="ConA-like_dom_sf"/>
</dbReference>
<dbReference type="Pfam" id="PF00139">
    <property type="entry name" value="Lectin_legB"/>
    <property type="match status" value="1"/>
</dbReference>
<keyword evidence="3" id="KW-0732">Signal</keyword>
<dbReference type="SUPFAM" id="SSF49899">
    <property type="entry name" value="Concanavalin A-like lectins/glucanases"/>
    <property type="match status" value="1"/>
</dbReference>
<feature type="signal peptide" evidence="3">
    <location>
        <begin position="1"/>
        <end position="23"/>
    </location>
</feature>
<dbReference type="InterPro" id="IPR001220">
    <property type="entry name" value="Legume_lectin_dom"/>
</dbReference>
<proteinExistence type="predicted"/>
<dbReference type="Gene3D" id="2.60.120.200">
    <property type="match status" value="1"/>
</dbReference>
<feature type="chain" id="PRO_5047391736" description="Legume lectin domain-containing protein" evidence="3">
    <location>
        <begin position="24"/>
        <end position="235"/>
    </location>
</feature>
<sequence>MIQARVGLLVLVLATAASPFAHGGVRPRAASAPAKPEPPVGRKPIPVTTRTVASKTVMCDAPKKCPDSTTINRVLMTCVPARTDSAVSFFKTATIDVSCGFSASFGFIIKDVGSGTGDGLAFLMQVAVEIDTNTSPAQGDSATPAVQVTVGYTEKTRCGIADPIGDKTKYVWVDYAAKVLSIYYSTDSTKPGSPCTTWSLDLPKYFGTPNLYLGFSAATGYFANDHYIAGVEFTY</sequence>
<accession>A0ABY8UBQ9</accession>
<organism evidence="5 6">
    <name type="scientific">Tetradesmus obliquus</name>
    <name type="common">Green alga</name>
    <name type="synonym">Acutodesmus obliquus</name>
    <dbReference type="NCBI Taxonomy" id="3088"/>
    <lineage>
        <taxon>Eukaryota</taxon>
        <taxon>Viridiplantae</taxon>
        <taxon>Chlorophyta</taxon>
        <taxon>core chlorophytes</taxon>
        <taxon>Chlorophyceae</taxon>
        <taxon>CS clade</taxon>
        <taxon>Sphaeropleales</taxon>
        <taxon>Scenedesmaceae</taxon>
        <taxon>Tetradesmus</taxon>
    </lineage>
</organism>
<evidence type="ECO:0000313" key="6">
    <source>
        <dbReference type="Proteomes" id="UP001244341"/>
    </source>
</evidence>
<evidence type="ECO:0000256" key="3">
    <source>
        <dbReference type="SAM" id="SignalP"/>
    </source>
</evidence>
<evidence type="ECO:0000259" key="4">
    <source>
        <dbReference type="Pfam" id="PF00139"/>
    </source>
</evidence>
<keyword evidence="6" id="KW-1185">Reference proteome</keyword>
<evidence type="ECO:0000313" key="5">
    <source>
        <dbReference type="EMBL" id="WIA18911.1"/>
    </source>
</evidence>
<reference evidence="5 6" key="1">
    <citation type="submission" date="2023-05" db="EMBL/GenBank/DDBJ databases">
        <title>A 100% complete, gapless, phased diploid assembly of the Scenedesmus obliquus UTEX 3031 genome.</title>
        <authorList>
            <person name="Biondi T.C."/>
            <person name="Hanschen E.R."/>
            <person name="Kwon T."/>
            <person name="Eng W."/>
            <person name="Kruse C.P.S."/>
            <person name="Koehler S.I."/>
            <person name="Kunde Y."/>
            <person name="Gleasner C.D."/>
            <person name="You Mak K.T."/>
            <person name="Polle J."/>
            <person name="Hovde B.T."/>
            <person name="Starkenburg S.R."/>
        </authorList>
    </citation>
    <scope>NUCLEOTIDE SEQUENCE [LARGE SCALE GENOMIC DNA]</scope>
    <source>
        <strain evidence="5 6">DOE0152z</strain>
    </source>
</reference>